<gene>
    <name evidence="2" type="ORF">VITFI_CDS1333</name>
</gene>
<keyword evidence="3" id="KW-1185">Reference proteome</keyword>
<dbReference type="OrthoDB" id="8613985at2"/>
<dbReference type="AlphaFoldDB" id="A0A221KDL8"/>
<proteinExistence type="predicted"/>
<dbReference type="Pfam" id="PF13682">
    <property type="entry name" value="CZB"/>
    <property type="match status" value="1"/>
</dbReference>
<protein>
    <recommendedName>
        <fullName evidence="1">Chemoreceptor zinc-binding domain-containing protein</fullName>
    </recommendedName>
</protein>
<organism evidence="2 3">
    <name type="scientific">Vitreoscilla filiformis</name>
    <dbReference type="NCBI Taxonomy" id="63"/>
    <lineage>
        <taxon>Bacteria</taxon>
        <taxon>Pseudomonadati</taxon>
        <taxon>Pseudomonadota</taxon>
        <taxon>Betaproteobacteria</taxon>
        <taxon>Neisseriales</taxon>
        <taxon>Neisseriaceae</taxon>
        <taxon>Vitreoscilla</taxon>
    </lineage>
</organism>
<dbReference type="InterPro" id="IPR025991">
    <property type="entry name" value="Chemoreceptor_zinc-bind_dom"/>
</dbReference>
<evidence type="ECO:0000313" key="3">
    <source>
        <dbReference type="Proteomes" id="UP000199729"/>
    </source>
</evidence>
<accession>A0A221KDL8</accession>
<reference evidence="2 3" key="1">
    <citation type="submission" date="2017-07" db="EMBL/GenBank/DDBJ databases">
        <title>Complete Genome Sequence of the cosmetic ferment Vitreoscilla filiformis (ATCC15551).</title>
        <authorList>
            <person name="Contreras S."/>
            <person name="Sagory-Zalkind P."/>
            <person name="Blanquart H."/>
            <person name="Iltis A."/>
            <person name="Morand S.C."/>
        </authorList>
    </citation>
    <scope>NUCLEOTIDE SEQUENCE [LARGE SCALE GENOMIC DNA]</scope>
    <source>
        <strain evidence="2 3">ATCC 15551</strain>
    </source>
</reference>
<feature type="domain" description="Chemoreceptor zinc-binding" evidence="1">
    <location>
        <begin position="41"/>
        <end position="109"/>
    </location>
</feature>
<dbReference type="KEGG" id="vff:VITFI_CDS1333"/>
<name>A0A221KDL8_VITFI</name>
<dbReference type="Proteomes" id="UP000199729">
    <property type="component" value="Chromosome"/>
</dbReference>
<dbReference type="RefSeq" id="WP_157725585.1">
    <property type="nucleotide sequence ID" value="NZ_CP022423.1"/>
</dbReference>
<sequence>MFQLLKIFFGVDEATDTRPPSDVDMREAMLGLDIDMAKSAHENWKLRLEAYLAGRSQEAFSPETICFDDRCDLGRWIHGPGKTKLGRFPGFTALTSHHKMFHYAASNVVALYQAGRMEEAQRMLEHQLAEFSKNVTQDLDSLQQVASYAIQRRQAQAQQAHYF</sequence>
<evidence type="ECO:0000313" key="2">
    <source>
        <dbReference type="EMBL" id="ASM77111.1"/>
    </source>
</evidence>
<evidence type="ECO:0000259" key="1">
    <source>
        <dbReference type="Pfam" id="PF13682"/>
    </source>
</evidence>
<dbReference type="EMBL" id="CP022423">
    <property type="protein sequence ID" value="ASM77111.1"/>
    <property type="molecule type" value="Genomic_DNA"/>
</dbReference>
<dbReference type="Gene3D" id="1.20.120.30">
    <property type="entry name" value="Aspartate receptor, ligand-binding domain"/>
    <property type="match status" value="1"/>
</dbReference>